<protein>
    <recommendedName>
        <fullName evidence="3">Ig-like domain-containing protein</fullName>
    </recommendedName>
</protein>
<dbReference type="InterPro" id="IPR013783">
    <property type="entry name" value="Ig-like_fold"/>
</dbReference>
<name>A0A3B5L5W7_9TELE</name>
<proteinExistence type="predicted"/>
<accession>A0A3B5L5W7</accession>
<dbReference type="Gene3D" id="2.60.40.10">
    <property type="entry name" value="Immunoglobulins"/>
    <property type="match status" value="1"/>
</dbReference>
<reference evidence="4" key="1">
    <citation type="submission" date="2025-08" db="UniProtKB">
        <authorList>
            <consortium name="Ensembl"/>
        </authorList>
    </citation>
    <scope>IDENTIFICATION</scope>
</reference>
<dbReference type="Proteomes" id="UP000261380">
    <property type="component" value="Unplaced"/>
</dbReference>
<evidence type="ECO:0000259" key="3">
    <source>
        <dbReference type="PROSITE" id="PS50835"/>
    </source>
</evidence>
<keyword evidence="2" id="KW-0391">Immunity</keyword>
<dbReference type="AlphaFoldDB" id="A0A3B5L5W7"/>
<keyword evidence="5" id="KW-1185">Reference proteome</keyword>
<organism evidence="4 5">
    <name type="scientific">Xiphophorus couchianus</name>
    <name type="common">Monterrey platyfish</name>
    <dbReference type="NCBI Taxonomy" id="32473"/>
    <lineage>
        <taxon>Eukaryota</taxon>
        <taxon>Metazoa</taxon>
        <taxon>Chordata</taxon>
        <taxon>Craniata</taxon>
        <taxon>Vertebrata</taxon>
        <taxon>Euteleostomi</taxon>
        <taxon>Actinopterygii</taxon>
        <taxon>Neopterygii</taxon>
        <taxon>Teleostei</taxon>
        <taxon>Neoteleostei</taxon>
        <taxon>Acanthomorphata</taxon>
        <taxon>Ovalentaria</taxon>
        <taxon>Atherinomorphae</taxon>
        <taxon>Cyprinodontiformes</taxon>
        <taxon>Poeciliidae</taxon>
        <taxon>Poeciliinae</taxon>
        <taxon>Xiphophorus</taxon>
    </lineage>
</organism>
<dbReference type="GO" id="GO:0005886">
    <property type="term" value="C:plasma membrane"/>
    <property type="evidence" value="ECO:0007669"/>
    <property type="project" value="TreeGrafter"/>
</dbReference>
<evidence type="ECO:0000313" key="4">
    <source>
        <dbReference type="Ensembl" id="ENSXCOP00000005221.1"/>
    </source>
</evidence>
<dbReference type="GO" id="GO:0002376">
    <property type="term" value="P:immune system process"/>
    <property type="evidence" value="ECO:0007669"/>
    <property type="project" value="UniProtKB-KW"/>
</dbReference>
<dbReference type="PROSITE" id="PS50835">
    <property type="entry name" value="IG_LIKE"/>
    <property type="match status" value="1"/>
</dbReference>
<dbReference type="InterPro" id="IPR050413">
    <property type="entry name" value="TCR_beta_variable"/>
</dbReference>
<evidence type="ECO:0000313" key="5">
    <source>
        <dbReference type="Proteomes" id="UP000261380"/>
    </source>
</evidence>
<sequence length="158" mass="17977">MNSRFLVISCFSSTGASLGDQVRQTPFDILAKRGEAASISCSHSIQNYNVILWYKRLEDTQLQLLGYRFLGESFIETGVDVEMQGSADRDQTCTLMIKELIESSSGVYFCAASYHSAAQFISKETDRPHYLPPFMKLNEPKKAQMTSWLYFFAADRRE</sequence>
<dbReference type="Pfam" id="PF07686">
    <property type="entry name" value="V-set"/>
    <property type="match status" value="1"/>
</dbReference>
<dbReference type="Ensembl" id="ENSXCOT00000005282.1">
    <property type="protein sequence ID" value="ENSXCOP00000005221.1"/>
    <property type="gene ID" value="ENSXCOG00000004089.1"/>
</dbReference>
<dbReference type="SUPFAM" id="SSF48726">
    <property type="entry name" value="Immunoglobulin"/>
    <property type="match status" value="1"/>
</dbReference>
<dbReference type="InterPro" id="IPR013106">
    <property type="entry name" value="Ig_V-set"/>
</dbReference>
<dbReference type="PANTHER" id="PTHR23268">
    <property type="entry name" value="T-CELL RECEPTOR BETA CHAIN"/>
    <property type="match status" value="1"/>
</dbReference>
<dbReference type="InterPro" id="IPR007110">
    <property type="entry name" value="Ig-like_dom"/>
</dbReference>
<dbReference type="InterPro" id="IPR036179">
    <property type="entry name" value="Ig-like_dom_sf"/>
</dbReference>
<evidence type="ECO:0000256" key="2">
    <source>
        <dbReference type="ARBA" id="ARBA00022859"/>
    </source>
</evidence>
<feature type="domain" description="Ig-like" evidence="3">
    <location>
        <begin position="20"/>
        <end position="122"/>
    </location>
</feature>
<dbReference type="GO" id="GO:0007166">
    <property type="term" value="P:cell surface receptor signaling pathway"/>
    <property type="evidence" value="ECO:0007669"/>
    <property type="project" value="TreeGrafter"/>
</dbReference>
<reference evidence="4" key="2">
    <citation type="submission" date="2025-09" db="UniProtKB">
        <authorList>
            <consortium name="Ensembl"/>
        </authorList>
    </citation>
    <scope>IDENTIFICATION</scope>
</reference>
<evidence type="ECO:0000256" key="1">
    <source>
        <dbReference type="ARBA" id="ARBA00022729"/>
    </source>
</evidence>
<dbReference type="GeneTree" id="ENSGT01120000272306"/>
<dbReference type="PANTHER" id="PTHR23268:SF102">
    <property type="entry name" value="IMMUNOGLOBULIN V-SET DOMAIN-CONTAINING PROTEIN"/>
    <property type="match status" value="1"/>
</dbReference>
<keyword evidence="1" id="KW-0732">Signal</keyword>